<gene>
    <name evidence="2" type="ORF">RHGRI_010659</name>
</gene>
<organism evidence="2 3">
    <name type="scientific">Rhododendron griersonianum</name>
    <dbReference type="NCBI Taxonomy" id="479676"/>
    <lineage>
        <taxon>Eukaryota</taxon>
        <taxon>Viridiplantae</taxon>
        <taxon>Streptophyta</taxon>
        <taxon>Embryophyta</taxon>
        <taxon>Tracheophyta</taxon>
        <taxon>Spermatophyta</taxon>
        <taxon>Magnoliopsida</taxon>
        <taxon>eudicotyledons</taxon>
        <taxon>Gunneridae</taxon>
        <taxon>Pentapetalae</taxon>
        <taxon>asterids</taxon>
        <taxon>Ericales</taxon>
        <taxon>Ericaceae</taxon>
        <taxon>Ericoideae</taxon>
        <taxon>Rhodoreae</taxon>
        <taxon>Rhododendron</taxon>
    </lineage>
</organism>
<feature type="compositionally biased region" description="Polar residues" evidence="1">
    <location>
        <begin position="426"/>
        <end position="440"/>
    </location>
</feature>
<dbReference type="Proteomes" id="UP000823749">
    <property type="component" value="Chromosome 4"/>
</dbReference>
<reference evidence="2" key="1">
    <citation type="submission" date="2020-08" db="EMBL/GenBank/DDBJ databases">
        <title>Plant Genome Project.</title>
        <authorList>
            <person name="Zhang R.-G."/>
        </authorList>
    </citation>
    <scope>NUCLEOTIDE SEQUENCE</scope>
    <source>
        <strain evidence="2">WSP0</strain>
        <tissue evidence="2">Leaf</tissue>
    </source>
</reference>
<keyword evidence="3" id="KW-1185">Reference proteome</keyword>
<feature type="compositionally biased region" description="Low complexity" evidence="1">
    <location>
        <begin position="403"/>
        <end position="413"/>
    </location>
</feature>
<proteinExistence type="predicted"/>
<dbReference type="AlphaFoldDB" id="A0AAV6KK79"/>
<comment type="caution">
    <text evidence="2">The sequence shown here is derived from an EMBL/GenBank/DDBJ whole genome shotgun (WGS) entry which is preliminary data.</text>
</comment>
<name>A0AAV6KK79_9ERIC</name>
<sequence length="440" mass="45355">MDVIREIGYTVQEDNISVYYTLPVPDINNGFVALRNHDDMVNMFAAHMLNGIKYFSIDIYVDCPNVVNSEDEELIEELIGVDQGCITELRGDQQVGEGGGQGGGDQYGEVGVGEGQGGGDEDGGGDQHGEVGVGVEGGDENGEVGVGEGGEGVDANKSGEMDDDGSSDSEWLPNDDSSTSTASFSGVKESSDKEQEESIPLEMAMAEDLEMIMAEEMMHAEERGLVPSTRSGREKDNNTGSGRGARGGKTGPSGGRGTGTRGRGGKGKVSGRGCGAQKTDRCGTMVIGGTGRGGDHAPNKGQMVVGGRGRGRRRGGSTPALPGVVIKERCQQNGGNNGICQQPTIGKGKAPVIAKAKVPIPRFGGAEIVAPRVGLPNPQGWRRSTRLGNAVFWSQPSSSFAASCASASGSGSATMPTTPIPRLDSQGATSTPSSTQKSGI</sequence>
<accession>A0AAV6KK79</accession>
<feature type="region of interest" description="Disordered" evidence="1">
    <location>
        <begin position="224"/>
        <end position="321"/>
    </location>
</feature>
<feature type="compositionally biased region" description="Gly residues" evidence="1">
    <location>
        <begin position="241"/>
        <end position="274"/>
    </location>
</feature>
<feature type="compositionally biased region" description="Gly residues" evidence="1">
    <location>
        <begin position="96"/>
        <end position="118"/>
    </location>
</feature>
<feature type="region of interest" description="Disordered" evidence="1">
    <location>
        <begin position="92"/>
        <end position="200"/>
    </location>
</feature>
<feature type="region of interest" description="Disordered" evidence="1">
    <location>
        <begin position="403"/>
        <end position="440"/>
    </location>
</feature>
<evidence type="ECO:0000313" key="2">
    <source>
        <dbReference type="EMBL" id="KAG5552639.1"/>
    </source>
</evidence>
<dbReference type="EMBL" id="JACTNZ010000004">
    <property type="protein sequence ID" value="KAG5552639.1"/>
    <property type="molecule type" value="Genomic_DNA"/>
</dbReference>
<protein>
    <submittedName>
        <fullName evidence="2">Uncharacterized protein</fullName>
    </submittedName>
</protein>
<feature type="compositionally biased region" description="Polar residues" evidence="1">
    <location>
        <begin position="175"/>
        <end position="184"/>
    </location>
</feature>
<evidence type="ECO:0000256" key="1">
    <source>
        <dbReference type="SAM" id="MobiDB-lite"/>
    </source>
</evidence>
<evidence type="ECO:0000313" key="3">
    <source>
        <dbReference type="Proteomes" id="UP000823749"/>
    </source>
</evidence>